<keyword evidence="5 14" id="KW-0812">Transmembrane</keyword>
<evidence type="ECO:0000256" key="1">
    <source>
        <dbReference type="ARBA" id="ARBA00004383"/>
    </source>
</evidence>
<keyword evidence="8" id="KW-0443">Lipid metabolism</keyword>
<evidence type="ECO:0000256" key="4">
    <source>
        <dbReference type="ARBA" id="ARBA00022519"/>
    </source>
</evidence>
<comment type="similarity">
    <text evidence="2">Belongs to the lipase chaperone family.</text>
</comment>
<keyword evidence="16" id="KW-1185">Reference proteome</keyword>
<accession>A0A845HT70</accession>
<evidence type="ECO:0000256" key="7">
    <source>
        <dbReference type="ARBA" id="ARBA00022989"/>
    </source>
</evidence>
<protein>
    <recommendedName>
        <fullName evidence="11">Lipase helper protein</fullName>
    </recommendedName>
    <alternativeName>
        <fullName evidence="12">Lipase modulator</fullName>
    </alternativeName>
</protein>
<evidence type="ECO:0000313" key="15">
    <source>
        <dbReference type="EMBL" id="MYN20609.1"/>
    </source>
</evidence>
<keyword evidence="10" id="KW-0143">Chaperone</keyword>
<evidence type="ECO:0000256" key="9">
    <source>
        <dbReference type="ARBA" id="ARBA00023136"/>
    </source>
</evidence>
<dbReference type="GO" id="GO:0005886">
    <property type="term" value="C:plasma membrane"/>
    <property type="evidence" value="ECO:0007669"/>
    <property type="project" value="UniProtKB-SubCell"/>
</dbReference>
<keyword evidence="4" id="KW-0997">Cell inner membrane</keyword>
<evidence type="ECO:0000313" key="16">
    <source>
        <dbReference type="Proteomes" id="UP000484875"/>
    </source>
</evidence>
<dbReference type="GO" id="GO:0016042">
    <property type="term" value="P:lipid catabolic process"/>
    <property type="evidence" value="ECO:0007669"/>
    <property type="project" value="UniProtKB-KW"/>
</dbReference>
<evidence type="ECO:0000256" key="12">
    <source>
        <dbReference type="ARBA" id="ARBA00031542"/>
    </source>
</evidence>
<dbReference type="GO" id="GO:0006457">
    <property type="term" value="P:protein folding"/>
    <property type="evidence" value="ECO:0007669"/>
    <property type="project" value="InterPro"/>
</dbReference>
<evidence type="ECO:0000256" key="8">
    <source>
        <dbReference type="ARBA" id="ARBA00023098"/>
    </source>
</evidence>
<proteinExistence type="inferred from homology"/>
<dbReference type="RefSeq" id="WP_161092919.1">
    <property type="nucleotide sequence ID" value="NZ_WWCV01000083.1"/>
</dbReference>
<keyword evidence="7 14" id="KW-1133">Transmembrane helix</keyword>
<keyword evidence="9 14" id="KW-0472">Membrane</keyword>
<dbReference type="SUPFAM" id="SSF158855">
    <property type="entry name" value="Lipase chaperone-like"/>
    <property type="match status" value="1"/>
</dbReference>
<evidence type="ECO:0000256" key="10">
    <source>
        <dbReference type="ARBA" id="ARBA00023186"/>
    </source>
</evidence>
<evidence type="ECO:0000256" key="14">
    <source>
        <dbReference type="SAM" id="Phobius"/>
    </source>
</evidence>
<evidence type="ECO:0000256" key="11">
    <source>
        <dbReference type="ARBA" id="ARBA00030948"/>
    </source>
</evidence>
<evidence type="ECO:0000256" key="13">
    <source>
        <dbReference type="SAM" id="MobiDB-lite"/>
    </source>
</evidence>
<keyword evidence="3" id="KW-1003">Cell membrane</keyword>
<organism evidence="15 16">
    <name type="scientific">Duganella vulcania</name>
    <dbReference type="NCBI Taxonomy" id="2692166"/>
    <lineage>
        <taxon>Bacteria</taxon>
        <taxon>Pseudomonadati</taxon>
        <taxon>Pseudomonadota</taxon>
        <taxon>Betaproteobacteria</taxon>
        <taxon>Burkholderiales</taxon>
        <taxon>Oxalobacteraceae</taxon>
        <taxon>Telluria group</taxon>
        <taxon>Duganella</taxon>
    </lineage>
</organism>
<gene>
    <name evidence="15" type="ORF">GTP81_28100</name>
</gene>
<reference evidence="15 16" key="1">
    <citation type="submission" date="2019-12" db="EMBL/GenBank/DDBJ databases">
        <title>Novel species isolated from a subtropical stream in China.</title>
        <authorList>
            <person name="Lu H."/>
        </authorList>
    </citation>
    <scope>NUCLEOTIDE SEQUENCE [LARGE SCALE GENOMIC DNA]</scope>
    <source>
        <strain evidence="15 16">FT107W</strain>
    </source>
</reference>
<dbReference type="AlphaFoldDB" id="A0A845HT70"/>
<keyword evidence="6" id="KW-0442">Lipid degradation</keyword>
<comment type="caution">
    <text evidence="15">The sequence shown here is derived from an EMBL/GenBank/DDBJ whole genome shotgun (WGS) entry which is preliminary data.</text>
</comment>
<evidence type="ECO:0000256" key="3">
    <source>
        <dbReference type="ARBA" id="ARBA00022475"/>
    </source>
</evidence>
<comment type="subcellular location">
    <subcellularLocation>
        <location evidence="1">Cell inner membrane</location>
        <topology evidence="1">Single-pass membrane protein</topology>
        <orientation evidence="1">Periplasmic side</orientation>
    </subcellularLocation>
</comment>
<name>A0A845HT70_9BURK</name>
<dbReference type="Proteomes" id="UP000484875">
    <property type="component" value="Unassembled WGS sequence"/>
</dbReference>
<dbReference type="GO" id="GO:0051082">
    <property type="term" value="F:unfolded protein binding"/>
    <property type="evidence" value="ECO:0007669"/>
    <property type="project" value="InterPro"/>
</dbReference>
<feature type="transmembrane region" description="Helical" evidence="14">
    <location>
        <begin position="9"/>
        <end position="27"/>
    </location>
</feature>
<dbReference type="EMBL" id="WWCV01000083">
    <property type="protein sequence ID" value="MYN20609.1"/>
    <property type="molecule type" value="Genomic_DNA"/>
</dbReference>
<feature type="region of interest" description="Disordered" evidence="13">
    <location>
        <begin position="33"/>
        <end position="71"/>
    </location>
</feature>
<evidence type="ECO:0000256" key="5">
    <source>
        <dbReference type="ARBA" id="ARBA00022692"/>
    </source>
</evidence>
<evidence type="ECO:0000256" key="2">
    <source>
        <dbReference type="ARBA" id="ARBA00010358"/>
    </source>
</evidence>
<sequence length="315" mass="34124">MTTSLHRERYWLGAAVLAGVALVWYWPAGDSPAPPAPPAAAPVPHDTFGLARWNSGPSQPSELPLDDQLAPSSLSTDASGNLVVDAPLRVLFEFFLVRGDGADLDARAAQLRAHLERQVSGAAGEQARTLATRYTAYMRAHDELLASQRIALAAGAAPTPQQVEQLATWQQQRARLRQSTFGPAIASRWFGADDAELAQAVADLRARASASTNAAGNEAEPDSNTLRERRLHDATWEAARDTGTGELLARATQSYEAAAGEERTWRAHYLRYRADAALLTAAAGTDARRRQLDALQARIFPTERERIRARASGIE</sequence>
<dbReference type="InterPro" id="IPR004961">
    <property type="entry name" value="Lipase_chaperone"/>
</dbReference>
<evidence type="ECO:0000256" key="6">
    <source>
        <dbReference type="ARBA" id="ARBA00022963"/>
    </source>
</evidence>
<dbReference type="Pfam" id="PF03280">
    <property type="entry name" value="Lipase_chap"/>
    <property type="match status" value="1"/>
</dbReference>